<evidence type="ECO:0000256" key="3">
    <source>
        <dbReference type="SAM" id="Phobius"/>
    </source>
</evidence>
<keyword evidence="1" id="KW-0677">Repeat</keyword>
<dbReference type="GeneID" id="9938445"/>
<feature type="compositionally biased region" description="Low complexity" evidence="2">
    <location>
        <begin position="175"/>
        <end position="186"/>
    </location>
</feature>
<dbReference type="InterPro" id="IPR002486">
    <property type="entry name" value="Col_cuticle_N"/>
</dbReference>
<feature type="region of interest" description="Disordered" evidence="2">
    <location>
        <begin position="232"/>
        <end position="392"/>
    </location>
</feature>
<dbReference type="InParanoid" id="A0A1S0U9T9"/>
<evidence type="ECO:0000313" key="5">
    <source>
        <dbReference type="EMBL" id="EFO27409.2"/>
    </source>
</evidence>
<keyword evidence="3" id="KW-0812">Transmembrane</keyword>
<reference evidence="5" key="1">
    <citation type="submission" date="2012-04" db="EMBL/GenBank/DDBJ databases">
        <title>The Genome Sequence of Loa loa.</title>
        <authorList>
            <consortium name="The Broad Institute Genome Sequencing Platform"/>
            <consortium name="Broad Institute Genome Sequencing Center for Infectious Disease"/>
            <person name="Nutman T.B."/>
            <person name="Fink D.L."/>
            <person name="Russ C."/>
            <person name="Young S."/>
            <person name="Zeng Q."/>
            <person name="Gargeya S."/>
            <person name="Alvarado L."/>
            <person name="Berlin A."/>
            <person name="Chapman S.B."/>
            <person name="Chen Z."/>
            <person name="Freedman E."/>
            <person name="Gellesch M."/>
            <person name="Goldberg J."/>
            <person name="Griggs A."/>
            <person name="Gujja S."/>
            <person name="Heilman E.R."/>
            <person name="Heiman D."/>
            <person name="Howarth C."/>
            <person name="Mehta T."/>
            <person name="Neiman D."/>
            <person name="Pearson M."/>
            <person name="Roberts A."/>
            <person name="Saif S."/>
            <person name="Shea T."/>
            <person name="Shenoy N."/>
            <person name="Sisk P."/>
            <person name="Stolte C."/>
            <person name="Sykes S."/>
            <person name="White J."/>
            <person name="Yandava C."/>
            <person name="Haas B."/>
            <person name="Henn M.R."/>
            <person name="Nusbaum C."/>
            <person name="Birren B."/>
        </authorList>
    </citation>
    <scope>NUCLEOTIDE SEQUENCE [LARGE SCALE GENOMIC DNA]</scope>
</reference>
<proteinExistence type="predicted"/>
<feature type="domain" description="Nematode cuticle collagen N-terminal" evidence="4">
    <location>
        <begin position="6"/>
        <end position="58"/>
    </location>
</feature>
<feature type="transmembrane region" description="Helical" evidence="3">
    <location>
        <begin position="7"/>
        <end position="29"/>
    </location>
</feature>
<gene>
    <name evidence="5" type="ORF">LOAG_01075</name>
</gene>
<dbReference type="OMA" id="TGKAGPQ"/>
<dbReference type="AlphaFoldDB" id="A0A1S0U9T9"/>
<dbReference type="OrthoDB" id="6380629at2759"/>
<feature type="compositionally biased region" description="Basic and acidic residues" evidence="2">
    <location>
        <begin position="338"/>
        <end position="347"/>
    </location>
</feature>
<name>A0A1S0U9T9_LOALO</name>
<feature type="region of interest" description="Disordered" evidence="2">
    <location>
        <begin position="69"/>
        <end position="123"/>
    </location>
</feature>
<dbReference type="PANTHER" id="PTHR24637:SF282">
    <property type="entry name" value="CUTICLE COLLAGEN SQT-1"/>
    <property type="match status" value="1"/>
</dbReference>
<keyword evidence="3" id="KW-1133">Transmembrane helix</keyword>
<dbReference type="PANTHER" id="PTHR24637">
    <property type="entry name" value="COLLAGEN"/>
    <property type="match status" value="1"/>
</dbReference>
<dbReference type="InterPro" id="IPR008160">
    <property type="entry name" value="Collagen"/>
</dbReference>
<keyword evidence="3" id="KW-0472">Membrane</keyword>
<accession>A0A1S0U9T9</accession>
<sequence>MFRVHPITFTASALSGFVLFVCLIAMVYIKQDVQDAYRSLDTEMHYFKVITDDLWDDLVILGQNPSKLRRRRRDGKDLESTHQYGDQLTETSHSKAPPTTGKSDNWRDSLKSSSSVSPSKGVDQFFKPVTGSVLRNIDGKQRAKGFPPSGPQLSDICSKFNFKCARENSCPAGLPGPKGPPGHAGLNGIPGTNGQPGKDAENMSPLHNEAPCYYCPRGLPGIPGAVGKPGLRGIAGAKGRNGVPGRNGQPGPPGEPGTAGSVGKDGEMGPPGSKGSDMHHLVGRPGLRGSRGPLGPAGPPGEKGAEGQTGKAGPQGPPGNSGPAGPPGPQGPTGSEGDEGRPGKDAEYCPCPARRSNIMHHRSKEHKATSTLYNYDDNDRKSISSDSAYKKL</sequence>
<feature type="compositionally biased region" description="Polar residues" evidence="2">
    <location>
        <begin position="81"/>
        <end position="91"/>
    </location>
</feature>
<dbReference type="GO" id="GO:0042302">
    <property type="term" value="F:structural constituent of cuticle"/>
    <property type="evidence" value="ECO:0007669"/>
    <property type="project" value="InterPro"/>
</dbReference>
<dbReference type="EMBL" id="JH712092">
    <property type="protein sequence ID" value="EFO27409.2"/>
    <property type="molecule type" value="Genomic_DNA"/>
</dbReference>
<dbReference type="Pfam" id="PF01484">
    <property type="entry name" value="Col_cuticle_N"/>
    <property type="match status" value="1"/>
</dbReference>
<evidence type="ECO:0000256" key="2">
    <source>
        <dbReference type="SAM" id="MobiDB-lite"/>
    </source>
</evidence>
<dbReference type="KEGG" id="loa:LOAG_01075"/>
<dbReference type="SMART" id="SM01088">
    <property type="entry name" value="Col_cuticle_N"/>
    <property type="match status" value="1"/>
</dbReference>
<feature type="compositionally biased region" description="Low complexity" evidence="2">
    <location>
        <begin position="283"/>
        <end position="294"/>
    </location>
</feature>
<evidence type="ECO:0000256" key="1">
    <source>
        <dbReference type="ARBA" id="ARBA00022737"/>
    </source>
</evidence>
<dbReference type="RefSeq" id="XP_020303923.1">
    <property type="nucleotide sequence ID" value="XM_020445640.1"/>
</dbReference>
<organism evidence="5">
    <name type="scientific">Loa loa</name>
    <name type="common">Eye worm</name>
    <name type="synonym">Filaria loa</name>
    <dbReference type="NCBI Taxonomy" id="7209"/>
    <lineage>
        <taxon>Eukaryota</taxon>
        <taxon>Metazoa</taxon>
        <taxon>Ecdysozoa</taxon>
        <taxon>Nematoda</taxon>
        <taxon>Chromadorea</taxon>
        <taxon>Rhabditida</taxon>
        <taxon>Spirurina</taxon>
        <taxon>Spiruromorpha</taxon>
        <taxon>Filarioidea</taxon>
        <taxon>Onchocercidae</taxon>
        <taxon>Loa</taxon>
    </lineage>
</organism>
<feature type="region of interest" description="Disordered" evidence="2">
    <location>
        <begin position="175"/>
        <end position="204"/>
    </location>
</feature>
<protein>
    <recommendedName>
        <fullName evidence="4">Nematode cuticle collagen N-terminal domain-containing protein</fullName>
    </recommendedName>
</protein>
<dbReference type="CTD" id="9938445"/>
<dbReference type="Pfam" id="PF01391">
    <property type="entry name" value="Collagen"/>
    <property type="match status" value="2"/>
</dbReference>
<evidence type="ECO:0000259" key="4">
    <source>
        <dbReference type="SMART" id="SM01088"/>
    </source>
</evidence>